<evidence type="ECO:0000256" key="7">
    <source>
        <dbReference type="ARBA" id="ARBA00022617"/>
    </source>
</evidence>
<dbReference type="VEuPathDB" id="VectorBase:ACUA006541"/>
<proteinExistence type="inferred from homology"/>
<name>A0A182M0K9_9DIPT</name>
<keyword evidence="17" id="KW-0812">Transmembrane</keyword>
<keyword evidence="8 15" id="KW-0479">Metal-binding</keyword>
<keyword evidence="17" id="KW-1133">Transmembrane helix</keyword>
<dbReference type="PROSITE" id="PS00086">
    <property type="entry name" value="CYTOCHROME_P450"/>
    <property type="match status" value="2"/>
</dbReference>
<feature type="transmembrane region" description="Helical" evidence="17">
    <location>
        <begin position="1059"/>
        <end position="1081"/>
    </location>
</feature>
<feature type="binding site" description="axial binding residue" evidence="15">
    <location>
        <position position="997"/>
    </location>
    <ligand>
        <name>heme</name>
        <dbReference type="ChEBI" id="CHEBI:30413"/>
    </ligand>
    <ligandPart>
        <name>Fe</name>
        <dbReference type="ChEBI" id="CHEBI:18248"/>
    </ligandPart>
</feature>
<evidence type="ECO:0000256" key="15">
    <source>
        <dbReference type="PIRSR" id="PIRSR602403-1"/>
    </source>
</evidence>
<evidence type="ECO:0000256" key="11">
    <source>
        <dbReference type="ARBA" id="ARBA00023002"/>
    </source>
</evidence>
<evidence type="ECO:0000256" key="16">
    <source>
        <dbReference type="SAM" id="Coils"/>
    </source>
</evidence>
<dbReference type="EnsemblMetazoa" id="ACUA006541-RA">
    <property type="protein sequence ID" value="ACUA006541-PA"/>
    <property type="gene ID" value="ACUA006541"/>
</dbReference>
<dbReference type="InterPro" id="IPR050196">
    <property type="entry name" value="Cytochrome_P450_Monoox"/>
</dbReference>
<evidence type="ECO:0000256" key="6">
    <source>
        <dbReference type="ARBA" id="ARBA00010617"/>
    </source>
</evidence>
<dbReference type="PRINTS" id="PR00385">
    <property type="entry name" value="P450"/>
</dbReference>
<reference evidence="20" key="1">
    <citation type="submission" date="2013-09" db="EMBL/GenBank/DDBJ databases">
        <title>The Genome Sequence of Anopheles culicifacies species A.</title>
        <authorList>
            <consortium name="The Broad Institute Genomics Platform"/>
            <person name="Neafsey D.E."/>
            <person name="Besansky N."/>
            <person name="Howell P."/>
            <person name="Walton C."/>
            <person name="Young S.K."/>
            <person name="Zeng Q."/>
            <person name="Gargeya S."/>
            <person name="Fitzgerald M."/>
            <person name="Haas B."/>
            <person name="Abouelleil A."/>
            <person name="Allen A.W."/>
            <person name="Alvarado L."/>
            <person name="Arachchi H.M."/>
            <person name="Berlin A.M."/>
            <person name="Chapman S.B."/>
            <person name="Gainer-Dewar J."/>
            <person name="Goldberg J."/>
            <person name="Griggs A."/>
            <person name="Gujja S."/>
            <person name="Hansen M."/>
            <person name="Howarth C."/>
            <person name="Imamovic A."/>
            <person name="Ireland A."/>
            <person name="Larimer J."/>
            <person name="McCowan C."/>
            <person name="Murphy C."/>
            <person name="Pearson M."/>
            <person name="Poon T.W."/>
            <person name="Priest M."/>
            <person name="Roberts A."/>
            <person name="Saif S."/>
            <person name="Shea T."/>
            <person name="Sisk P."/>
            <person name="Sykes S."/>
            <person name="Wortman J."/>
            <person name="Nusbaum C."/>
            <person name="Birren B."/>
        </authorList>
    </citation>
    <scope>NUCLEOTIDE SEQUENCE [LARGE SCALE GENOMIC DNA]</scope>
    <source>
        <strain evidence="20">A-37</strain>
    </source>
</reference>
<evidence type="ECO:0000256" key="14">
    <source>
        <dbReference type="ARBA" id="ARBA00023136"/>
    </source>
</evidence>
<dbReference type="PANTHER" id="PTHR24291:SF105">
    <property type="entry name" value="CYTOCHROME P450 4P1-RELATED"/>
    <property type="match status" value="1"/>
</dbReference>
<comment type="similarity">
    <text evidence="6">Belongs to the cytochrome P450 family.</text>
</comment>
<dbReference type="InterPro" id="IPR004147">
    <property type="entry name" value="ABC1_dom"/>
</dbReference>
<evidence type="ECO:0000256" key="12">
    <source>
        <dbReference type="ARBA" id="ARBA00023004"/>
    </source>
</evidence>
<comment type="similarity">
    <text evidence="5">Belongs to the protein kinase superfamily. ADCK protein kinase family.</text>
</comment>
<dbReference type="SUPFAM" id="SSF48264">
    <property type="entry name" value="Cytochrome P450"/>
    <property type="match status" value="2"/>
</dbReference>
<dbReference type="GO" id="GO:0016705">
    <property type="term" value="F:oxidoreductase activity, acting on paired donors, with incorporation or reduction of molecular oxygen"/>
    <property type="evidence" value="ECO:0007669"/>
    <property type="project" value="InterPro"/>
</dbReference>
<evidence type="ECO:0000256" key="10">
    <source>
        <dbReference type="ARBA" id="ARBA00022848"/>
    </source>
</evidence>
<organism evidence="19 20">
    <name type="scientific">Anopheles culicifacies</name>
    <dbReference type="NCBI Taxonomy" id="139723"/>
    <lineage>
        <taxon>Eukaryota</taxon>
        <taxon>Metazoa</taxon>
        <taxon>Ecdysozoa</taxon>
        <taxon>Arthropoda</taxon>
        <taxon>Hexapoda</taxon>
        <taxon>Insecta</taxon>
        <taxon>Pterygota</taxon>
        <taxon>Neoptera</taxon>
        <taxon>Endopterygota</taxon>
        <taxon>Diptera</taxon>
        <taxon>Nematocera</taxon>
        <taxon>Culicoidea</taxon>
        <taxon>Culicidae</taxon>
        <taxon>Anophelinae</taxon>
        <taxon>Anopheles</taxon>
        <taxon>culicifacies species complex</taxon>
    </lineage>
</organism>
<evidence type="ECO:0000256" key="8">
    <source>
        <dbReference type="ARBA" id="ARBA00022723"/>
    </source>
</evidence>
<protein>
    <recommendedName>
        <fullName evidence="18">ABC1 atypical kinase-like domain-containing protein</fullName>
    </recommendedName>
</protein>
<dbReference type="CDD" id="cd13969">
    <property type="entry name" value="ADCK1-like"/>
    <property type="match status" value="1"/>
</dbReference>
<evidence type="ECO:0000256" key="1">
    <source>
        <dbReference type="ARBA" id="ARBA00001971"/>
    </source>
</evidence>
<evidence type="ECO:0000256" key="9">
    <source>
        <dbReference type="ARBA" id="ARBA00022824"/>
    </source>
</evidence>
<comment type="subcellular location">
    <subcellularLocation>
        <location evidence="4">Endoplasmic reticulum membrane</location>
        <topology evidence="4">Peripheral membrane protein</topology>
    </subcellularLocation>
    <subcellularLocation>
        <location evidence="3">Microsome membrane</location>
        <topology evidence="3">Peripheral membrane protein</topology>
    </subcellularLocation>
</comment>
<evidence type="ECO:0000256" key="2">
    <source>
        <dbReference type="ARBA" id="ARBA00003690"/>
    </source>
</evidence>
<keyword evidence="9" id="KW-0256">Endoplasmic reticulum</keyword>
<evidence type="ECO:0000256" key="3">
    <source>
        <dbReference type="ARBA" id="ARBA00004174"/>
    </source>
</evidence>
<comment type="cofactor">
    <cofactor evidence="1 15">
        <name>heme</name>
        <dbReference type="ChEBI" id="CHEBI:30413"/>
    </cofactor>
</comment>
<feature type="coiled-coil region" evidence="16">
    <location>
        <begin position="876"/>
        <end position="903"/>
    </location>
</feature>
<dbReference type="InterPro" id="IPR045307">
    <property type="entry name" value="ADCK1_dom"/>
</dbReference>
<dbReference type="InterPro" id="IPR011009">
    <property type="entry name" value="Kinase-like_dom_sf"/>
</dbReference>
<dbReference type="EMBL" id="AXCM01004515">
    <property type="status" value="NOT_ANNOTATED_CDS"/>
    <property type="molecule type" value="Genomic_DNA"/>
</dbReference>
<dbReference type="InterPro" id="IPR017972">
    <property type="entry name" value="Cyt_P450_CS"/>
</dbReference>
<evidence type="ECO:0000256" key="4">
    <source>
        <dbReference type="ARBA" id="ARBA00004406"/>
    </source>
</evidence>
<dbReference type="Pfam" id="PF00067">
    <property type="entry name" value="p450"/>
    <property type="match status" value="2"/>
</dbReference>
<feature type="transmembrane region" description="Helical" evidence="17">
    <location>
        <begin position="539"/>
        <end position="559"/>
    </location>
</feature>
<dbReference type="EMBL" id="AXCM01004514">
    <property type="status" value="NOT_ANNOTATED_CDS"/>
    <property type="molecule type" value="Genomic_DNA"/>
</dbReference>
<dbReference type="SUPFAM" id="SSF56112">
    <property type="entry name" value="Protein kinase-like (PK-like)"/>
    <property type="match status" value="1"/>
</dbReference>
<dbReference type="PANTHER" id="PTHR24291">
    <property type="entry name" value="CYTOCHROME P450 FAMILY 4"/>
    <property type="match status" value="1"/>
</dbReference>
<evidence type="ECO:0000256" key="17">
    <source>
        <dbReference type="SAM" id="Phobius"/>
    </source>
</evidence>
<dbReference type="GO" id="GO:0005506">
    <property type="term" value="F:iron ion binding"/>
    <property type="evidence" value="ECO:0007669"/>
    <property type="project" value="InterPro"/>
</dbReference>
<evidence type="ECO:0000259" key="18">
    <source>
        <dbReference type="Pfam" id="PF03109"/>
    </source>
</evidence>
<comment type="function">
    <text evidence="2">May be involved in the metabolism of insect hormones and in the breakdown of synthetic insecticides.</text>
</comment>
<keyword evidence="16" id="KW-0175">Coiled coil</keyword>
<dbReference type="InterPro" id="IPR002403">
    <property type="entry name" value="Cyt_P450_E_grp-IV"/>
</dbReference>
<dbReference type="Gene3D" id="1.10.630.10">
    <property type="entry name" value="Cytochrome P450"/>
    <property type="match status" value="2"/>
</dbReference>
<dbReference type="STRING" id="139723.A0A182M0K9"/>
<dbReference type="GO" id="GO:0005789">
    <property type="term" value="C:endoplasmic reticulum membrane"/>
    <property type="evidence" value="ECO:0007669"/>
    <property type="project" value="UniProtKB-SubCell"/>
</dbReference>
<dbReference type="InterPro" id="IPR001128">
    <property type="entry name" value="Cyt_P450"/>
</dbReference>
<accession>A0A182M0K9</accession>
<reference evidence="19" key="2">
    <citation type="submission" date="2020-05" db="UniProtKB">
        <authorList>
            <consortium name="EnsemblMetazoa"/>
        </authorList>
    </citation>
    <scope>IDENTIFICATION</scope>
    <source>
        <strain evidence="19">A-37</strain>
    </source>
</reference>
<dbReference type="PRINTS" id="PR00465">
    <property type="entry name" value="EP450IV"/>
</dbReference>
<evidence type="ECO:0000313" key="20">
    <source>
        <dbReference type="Proteomes" id="UP000075883"/>
    </source>
</evidence>
<dbReference type="InterPro" id="IPR036396">
    <property type="entry name" value="Cyt_P450_sf"/>
</dbReference>
<dbReference type="GO" id="GO:0004497">
    <property type="term" value="F:monooxygenase activity"/>
    <property type="evidence" value="ECO:0007669"/>
    <property type="project" value="UniProtKB-KW"/>
</dbReference>
<dbReference type="CDD" id="cd20628">
    <property type="entry name" value="CYP4"/>
    <property type="match status" value="2"/>
</dbReference>
<sequence>MASRFRPFLNVSLRRCFHPSSRSIQSAPRKRSIARGIAFGLTGSIASAATYDGLANGFENVQGAQRFLRSFAIGLSISLDYAWSLRGLQEGDDLYETVLSEIHLRSAKKLLDGCLANGGLYIKIGQGVAAVNHIIPKEYVDTLRQLEDRCLTRQPDEVRTLFIEDFGSPPEEIFASFQYEAIAAASLAQVFRAVTKAGEQVAVKVQYADLRKRFDGDLRTIMFLQKLVALLHKNYNFGWIIHDLQGTLRQELDFVHEGKNAERCAKDLERLDFVYVPKVLWNLTNERILTTEFIDGFKVSDRDSIEAMQLNLSEIDRQLFTAFGQQIFSTGFVHADPHPGNVFVRKNPSNGKQLQLVLLDHGLYEQLAPGVRENLSHFWEAIVLRDHAAMEHYSNALNVADYRTFAEILLQRPLELKGTGKFSTRLTEQEVAYMARQAKEHFDRIMKTLKSMPRNLILVIRNLNTIRSIARDHGDPIDRPRILARCALAALCPSRRDVRNFLWITFRKLRFEFLLCDLVTDIIDQDLSVIGRTYVRGSGVMVITILVFIFGSFIAVLLVRDYQSKQTDGYQAARHYPGGRMVPVLGNLLELLFKNPVQTFAYARENATRFGASYRQWIDGKVILNVTRVREAEKILSSAQHTRKSVLYKFLHPLMGDGLLCSKGTKWQQRRRILTPAFHFNILPKFLTIFQEESDKLVRQLDNFADGRQVIVLQSIVTSFALHTICETAMGVKLDAYNEADEYKRKVYEVGEMLVHRTMSPWLYNDRVYRLLRYDRPLAESLKPIHHFTRSIIRQRRQNFQAQAQLVDATSEENMYFGSKQRYAMLDTLLAAEAKQQIDEEGIREEVDTFMFEGHDTTAAAIMFTILLLAIEQDVQERCYQELEELLDRFETAKDESVRLSVQDYQHLPYLDRVIKESLRLYPPVAFISRSTTGELVVDGISFPHNTITHIHIYDLHRDPLQFPDPERFDPDRFLPEVAEKRNPYAYVPFSAGPRNCIGQKFAQLEIKTVLVALLHRFRLMPVTRREEIVFMADLVLRAKTPLKIQLHSVLNMASDWSVLYSSVPLSVVLLLVILVLWIVWDVIDKRGPTYVAFRQFPGPPVWPLIGTMYHTHGLDAAKTFDAFRYWTNLYGGTYKLWLNSYLFTLNITRCQEAEPFMSGGRNTDKSLLYRFLQPFIGIGLLSSAGAKWLQRRRILTPTFHFNILNGFHRTFCEESEKLAAKIDSQSMGSDAVEVDLQSAMSQLTLNSICGGYGCELPGKGTSLNLFFPIETSMGVKLDSLDGAREYREGIYKVGDMLLNRAVRPWLYMDWTYRLLGYTRKMNYLLKPLHLFTTGIITQRRELFEQGKLNDLSSTETAQEDHPLYGTAAGGKKRYAMLDTLLSAETQGLIDADGIREEVDTFMFEGHDTTAAALVFIFLTLSWEPDVQERLYQELHQLHTENVATDGHFCPNELNSLKYFDRVIKECLRLWPPVAFISRAVTEEINLPDGRTIPKGCIANLHIFDLHRDPAQFPDPDRFDADRFLPERIAERNPYAYVPFSAGQRNCIGQKYAVLEIKTAVAYLVLRYRILPVTKRAEIRFIADLVLRASTPLKVRFERRSA</sequence>
<keyword evidence="12 15" id="KW-0408">Iron</keyword>
<keyword evidence="7 15" id="KW-0349">Heme</keyword>
<dbReference type="Pfam" id="PF03109">
    <property type="entry name" value="ABC1"/>
    <property type="match status" value="1"/>
</dbReference>
<dbReference type="GO" id="GO:0020037">
    <property type="term" value="F:heme binding"/>
    <property type="evidence" value="ECO:0007669"/>
    <property type="project" value="InterPro"/>
</dbReference>
<evidence type="ECO:0000256" key="5">
    <source>
        <dbReference type="ARBA" id="ARBA00009670"/>
    </source>
</evidence>
<feature type="domain" description="ABC1 atypical kinase-like" evidence="18">
    <location>
        <begin position="146"/>
        <end position="393"/>
    </location>
</feature>
<keyword evidence="10" id="KW-0492">Microsome</keyword>
<dbReference type="Proteomes" id="UP000075883">
    <property type="component" value="Unassembled WGS sequence"/>
</dbReference>
<keyword evidence="13" id="KW-0503">Monooxygenase</keyword>
<keyword evidence="11" id="KW-0560">Oxidoreductase</keyword>
<evidence type="ECO:0000256" key="13">
    <source>
        <dbReference type="ARBA" id="ARBA00023033"/>
    </source>
</evidence>
<evidence type="ECO:0000313" key="19">
    <source>
        <dbReference type="EnsemblMetazoa" id="ACUA006541-PA"/>
    </source>
</evidence>
<keyword evidence="14 17" id="KW-0472">Membrane</keyword>
<dbReference type="FunFam" id="1.10.630.10:FF:000035">
    <property type="entry name" value="CYtochrome P450 family"/>
    <property type="match status" value="2"/>
</dbReference>
<keyword evidence="20" id="KW-1185">Reference proteome</keyword>